<name>A0A4Z1FUX6_9HELO</name>
<accession>A0A4Z1FUX6</accession>
<feature type="compositionally biased region" description="Basic and acidic residues" evidence="1">
    <location>
        <begin position="372"/>
        <end position="388"/>
    </location>
</feature>
<dbReference type="Proteomes" id="UP000297910">
    <property type="component" value="Unassembled WGS sequence"/>
</dbReference>
<protein>
    <submittedName>
        <fullName evidence="2">Uncharacterized protein</fullName>
    </submittedName>
</protein>
<proteinExistence type="predicted"/>
<evidence type="ECO:0000313" key="3">
    <source>
        <dbReference type="Proteomes" id="UP000297910"/>
    </source>
</evidence>
<comment type="caution">
    <text evidence="2">The sequence shown here is derived from an EMBL/GenBank/DDBJ whole genome shotgun (WGS) entry which is preliminary data.</text>
</comment>
<keyword evidence="3" id="KW-1185">Reference proteome</keyword>
<feature type="region of interest" description="Disordered" evidence="1">
    <location>
        <begin position="17"/>
        <end position="53"/>
    </location>
</feature>
<evidence type="ECO:0000313" key="2">
    <source>
        <dbReference type="EMBL" id="TGO28506.1"/>
    </source>
</evidence>
<evidence type="ECO:0000256" key="1">
    <source>
        <dbReference type="SAM" id="MobiDB-lite"/>
    </source>
</evidence>
<dbReference type="EMBL" id="PQXI01000027">
    <property type="protein sequence ID" value="TGO28506.1"/>
    <property type="molecule type" value="Genomic_DNA"/>
</dbReference>
<dbReference type="AlphaFoldDB" id="A0A4Z1FUX6"/>
<sequence>MGQPIHDSSLCDRAKRCINNKPDCSSSQHDRKRVHLSNENQGPPVDGSTSPTVPRRYALDEAAPNSSPSDGYFPVQSTPNRGVAIYQNPVVYDFVPIPDPVRQDVANQAVPNLRGTYTFVQIPIIPDQDVASLTASDQAMIVDQINQTGADQTLVDEFATVLAIASQIHLHQATAIQRPVRFTVNQSMAPSPEMLFLQMLIMGEAGNEILMRWEASYYAHIIINNLSFTLDNQPIAANQTATPLTDQAAADQALVNRAIIELATVNRLTGTALQTTAGFFVRLYSGLFNAGGIQRETVRRWIKSGNARLPANLDVSRLAVASVETPNGAQIAAQPTLTIRAVEAIESDFQRRIQPQRQLMLLSQQEQPNDSSLRHSREGPGAVERLRDEDYDSDATISINNPYLRGFTREEMYAQILTNRYSRNQASRRGMDGASSDEDRLIYADRNIRD</sequence>
<gene>
    <name evidence="2" type="ORF">BPAE_0027g00740</name>
</gene>
<reference evidence="2 3" key="1">
    <citation type="submission" date="2017-12" db="EMBL/GenBank/DDBJ databases">
        <title>Comparative genomics of Botrytis spp.</title>
        <authorList>
            <person name="Valero-Jimenez C.A."/>
            <person name="Tapia P."/>
            <person name="Veloso J."/>
            <person name="Silva-Moreno E."/>
            <person name="Staats M."/>
            <person name="Valdes J.H."/>
            <person name="Van Kan J.A.L."/>
        </authorList>
    </citation>
    <scope>NUCLEOTIDE SEQUENCE [LARGE SCALE GENOMIC DNA]</scope>
    <source>
        <strain evidence="2 3">Bp0003</strain>
    </source>
</reference>
<feature type="compositionally biased region" description="Polar residues" evidence="1">
    <location>
        <begin position="37"/>
        <end position="52"/>
    </location>
</feature>
<feature type="region of interest" description="Disordered" evidence="1">
    <location>
        <begin position="363"/>
        <end position="389"/>
    </location>
</feature>
<organism evidence="2 3">
    <name type="scientific">Botrytis paeoniae</name>
    <dbReference type="NCBI Taxonomy" id="278948"/>
    <lineage>
        <taxon>Eukaryota</taxon>
        <taxon>Fungi</taxon>
        <taxon>Dikarya</taxon>
        <taxon>Ascomycota</taxon>
        <taxon>Pezizomycotina</taxon>
        <taxon>Leotiomycetes</taxon>
        <taxon>Helotiales</taxon>
        <taxon>Sclerotiniaceae</taxon>
        <taxon>Botrytis</taxon>
    </lineage>
</organism>